<dbReference type="InterPro" id="IPR036366">
    <property type="entry name" value="PGBDSf"/>
</dbReference>
<dbReference type="Gene3D" id="1.10.8.350">
    <property type="entry name" value="Bacterial muramidase"/>
    <property type="match status" value="1"/>
</dbReference>
<keyword evidence="6" id="KW-0456">Lyase</keyword>
<dbReference type="EC" id="4.2.2.-" evidence="6"/>
<dbReference type="InterPro" id="IPR043426">
    <property type="entry name" value="MltB-like"/>
</dbReference>
<feature type="domain" description="Transglycosylase SLT" evidence="4">
    <location>
        <begin position="41"/>
        <end position="327"/>
    </location>
</feature>
<keyword evidence="7" id="KW-1185">Reference proteome</keyword>
<dbReference type="Pfam" id="PF01471">
    <property type="entry name" value="PG_binding_1"/>
    <property type="match status" value="1"/>
</dbReference>
<dbReference type="PANTHER" id="PTHR30163">
    <property type="entry name" value="MEMBRANE-BOUND LYTIC MUREIN TRANSGLYCOSYLASE B"/>
    <property type="match status" value="1"/>
</dbReference>
<dbReference type="Proteomes" id="UP000254618">
    <property type="component" value="Unassembled WGS sequence"/>
</dbReference>
<feature type="chain" id="PRO_5016937583" evidence="2">
    <location>
        <begin position="31"/>
        <end position="494"/>
    </location>
</feature>
<sequence length="494" mass="54289">MNHFHSLTTLFFKPLALSIIALTTISTAHANDLPTLSQSHFDQCLNTLKNSSNFRGVASTFEQYRPSSPDPTVIRSLNYQPEFKKDAWDYHASLVDSERVADGLRAKHEMSDVLRRIENHYGVKPEHVLGVWGVESNFGQTLGKKDLFTSLATLSCFDRRQSYFRGEYASALRIVQNGDIRPQDMTGSWAGAFGQTQFMPSTFLELAVDFDNDGRKDLVNSKADALASTANFLTKKGYRSGEPWGYEVKLNGYSGSSGRTNKKSINHWQNMGITLPDGRPLPNNMASAGLLLPAGRQGPAFLVGKNFDTFYSYNASESYALAIAHLSTLIENNDTNVNFATPWPTDDPGISRREAKEIQQALINNGYNIGNVDGIIGDNTRIAIKDYQRKMGVPADGRAGQKFYRLIMGNTGNVSPTYPPVSSPAQSVNYGNQTGTVQIRQDSLNLPQNPNSSFSISRGSVSQSSYGNVSHGGVVYRRIQNSDGTTSLAPVNSH</sequence>
<dbReference type="EMBL" id="MXAP01000045">
    <property type="protein sequence ID" value="OPH39160.1"/>
    <property type="molecule type" value="Genomic_DNA"/>
</dbReference>
<evidence type="ECO:0000313" key="7">
    <source>
        <dbReference type="Proteomes" id="UP000190777"/>
    </source>
</evidence>
<dbReference type="Gene3D" id="1.10.530.10">
    <property type="match status" value="1"/>
</dbReference>
<dbReference type="InterPro" id="IPR011970">
    <property type="entry name" value="MltB_2"/>
</dbReference>
<feature type="signal peptide" evidence="2">
    <location>
        <begin position="1"/>
        <end position="30"/>
    </location>
</feature>
<evidence type="ECO:0000313" key="8">
    <source>
        <dbReference type="Proteomes" id="UP000254618"/>
    </source>
</evidence>
<dbReference type="NCBIfam" id="TIGR02283">
    <property type="entry name" value="MltB_2"/>
    <property type="match status" value="1"/>
</dbReference>
<dbReference type="InterPro" id="IPR031304">
    <property type="entry name" value="SLT_2"/>
</dbReference>
<reference evidence="5 7" key="1">
    <citation type="submission" date="2017-03" db="EMBL/GenBank/DDBJ databases">
        <title>Draft genome sequence of Moraxella equi CCUG 4950T type strain.</title>
        <authorList>
            <person name="Salva-Serra F."/>
            <person name="Engstrom-Jakobsson H."/>
            <person name="Thorell K."/>
            <person name="Jaen-Luchoro D."/>
            <person name="Gonzales-Siles L."/>
            <person name="Karlsson R."/>
            <person name="Yazdan S."/>
            <person name="Boulund F."/>
            <person name="Johnning A."/>
            <person name="Engstrand L."/>
            <person name="Kristiansson E."/>
            <person name="Moore E."/>
        </authorList>
    </citation>
    <scope>NUCLEOTIDE SEQUENCE [LARGE SCALE GENOMIC DNA]</scope>
    <source>
        <strain evidence="5 7">CCUG 4950</strain>
    </source>
</reference>
<proteinExistence type="predicted"/>
<dbReference type="RefSeq" id="WP_079325027.1">
    <property type="nucleotide sequence ID" value="NZ_MXAP01000045.1"/>
</dbReference>
<dbReference type="GO" id="GO:0009253">
    <property type="term" value="P:peptidoglycan catabolic process"/>
    <property type="evidence" value="ECO:0007669"/>
    <property type="project" value="TreeGrafter"/>
</dbReference>
<gene>
    <name evidence="6" type="primary">mltB_2</name>
    <name evidence="5" type="ORF">B5J93_04525</name>
    <name evidence="6" type="ORF">NCTC11012_01678</name>
</gene>
<dbReference type="InterPro" id="IPR023346">
    <property type="entry name" value="Lysozyme-like_dom_sf"/>
</dbReference>
<organism evidence="6 8">
    <name type="scientific">Moraxella equi</name>
    <dbReference type="NCBI Taxonomy" id="60442"/>
    <lineage>
        <taxon>Bacteria</taxon>
        <taxon>Pseudomonadati</taxon>
        <taxon>Pseudomonadota</taxon>
        <taxon>Gammaproteobacteria</taxon>
        <taxon>Moraxellales</taxon>
        <taxon>Moraxellaceae</taxon>
        <taxon>Moraxella</taxon>
    </lineage>
</organism>
<dbReference type="PANTHER" id="PTHR30163:SF10">
    <property type="entry name" value="TRANSGLYCOLASE-RELATED"/>
    <property type="match status" value="1"/>
</dbReference>
<dbReference type="Gene3D" id="1.10.101.10">
    <property type="entry name" value="PGBD-like superfamily/PGBD"/>
    <property type="match status" value="1"/>
</dbReference>
<evidence type="ECO:0000313" key="6">
    <source>
        <dbReference type="EMBL" id="STZ03430.1"/>
    </source>
</evidence>
<dbReference type="SUPFAM" id="SSF53955">
    <property type="entry name" value="Lysozyme-like"/>
    <property type="match status" value="1"/>
</dbReference>
<evidence type="ECO:0000256" key="1">
    <source>
        <dbReference type="SAM" id="MobiDB-lite"/>
    </source>
</evidence>
<reference evidence="6 8" key="2">
    <citation type="submission" date="2018-06" db="EMBL/GenBank/DDBJ databases">
        <authorList>
            <consortium name="Pathogen Informatics"/>
            <person name="Doyle S."/>
        </authorList>
    </citation>
    <scope>NUCLEOTIDE SEQUENCE [LARGE SCALE GENOMIC DNA]</scope>
    <source>
        <strain evidence="6 8">NCTC11012</strain>
    </source>
</reference>
<evidence type="ECO:0000256" key="2">
    <source>
        <dbReference type="SAM" id="SignalP"/>
    </source>
</evidence>
<dbReference type="Proteomes" id="UP000190777">
    <property type="component" value="Unassembled WGS sequence"/>
</dbReference>
<feature type="domain" description="Peptidoglycan binding-like" evidence="3">
    <location>
        <begin position="354"/>
        <end position="404"/>
    </location>
</feature>
<evidence type="ECO:0000259" key="4">
    <source>
        <dbReference type="Pfam" id="PF13406"/>
    </source>
</evidence>
<evidence type="ECO:0000259" key="3">
    <source>
        <dbReference type="Pfam" id="PF01471"/>
    </source>
</evidence>
<evidence type="ECO:0000313" key="5">
    <source>
        <dbReference type="EMBL" id="OPH39160.1"/>
    </source>
</evidence>
<accession>A0A378QSM7</accession>
<feature type="region of interest" description="Disordered" evidence="1">
    <location>
        <begin position="443"/>
        <end position="462"/>
    </location>
</feature>
<dbReference type="CDD" id="cd13399">
    <property type="entry name" value="Slt35-like"/>
    <property type="match status" value="1"/>
</dbReference>
<dbReference type="InterPro" id="IPR002477">
    <property type="entry name" value="Peptidoglycan-bd-like"/>
</dbReference>
<keyword evidence="2" id="KW-0732">Signal</keyword>
<dbReference type="AlphaFoldDB" id="A0A378QSM7"/>
<dbReference type="SUPFAM" id="SSF47090">
    <property type="entry name" value="PGBD-like"/>
    <property type="match status" value="1"/>
</dbReference>
<dbReference type="GO" id="GO:0008933">
    <property type="term" value="F:peptidoglycan lytic transglycosylase activity"/>
    <property type="evidence" value="ECO:0007669"/>
    <property type="project" value="TreeGrafter"/>
</dbReference>
<name>A0A378QSM7_9GAMM</name>
<protein>
    <submittedName>
        <fullName evidence="5">Lytic transglycosylase</fullName>
    </submittedName>
    <submittedName>
        <fullName evidence="6">Membrane-bound lytic murein transglycosylase B</fullName>
        <ecNumber evidence="6">4.2.2.-</ecNumber>
    </submittedName>
</protein>
<dbReference type="EMBL" id="UGQF01000001">
    <property type="protein sequence ID" value="STZ03430.1"/>
    <property type="molecule type" value="Genomic_DNA"/>
</dbReference>
<dbReference type="InterPro" id="IPR036365">
    <property type="entry name" value="PGBD-like_sf"/>
</dbReference>
<dbReference type="Pfam" id="PF13406">
    <property type="entry name" value="SLT_2"/>
    <property type="match status" value="1"/>
</dbReference>